<dbReference type="InterPro" id="IPR011009">
    <property type="entry name" value="Kinase-like_dom_sf"/>
</dbReference>
<keyword evidence="3" id="KW-1185">Reference proteome</keyword>
<dbReference type="Gene3D" id="3.30.200.20">
    <property type="entry name" value="Phosphorylase Kinase, domain 1"/>
    <property type="match status" value="1"/>
</dbReference>
<evidence type="ECO:0000313" key="2">
    <source>
        <dbReference type="EMBL" id="RIE01859.1"/>
    </source>
</evidence>
<reference evidence="2 3" key="1">
    <citation type="submission" date="2018-09" db="EMBL/GenBank/DDBJ databases">
        <title>Cohnella cavernae sp. nov., isolated from a karst cave.</title>
        <authorList>
            <person name="Zhu H."/>
        </authorList>
    </citation>
    <scope>NUCLEOTIDE SEQUENCE [LARGE SCALE GENOMIC DNA]</scope>
    <source>
        <strain evidence="2 3">K2E09-144</strain>
    </source>
</reference>
<feature type="region of interest" description="Disordered" evidence="1">
    <location>
        <begin position="454"/>
        <end position="548"/>
    </location>
</feature>
<dbReference type="SUPFAM" id="SSF56112">
    <property type="entry name" value="Protein kinase-like (PK-like)"/>
    <property type="match status" value="1"/>
</dbReference>
<dbReference type="Proteomes" id="UP000266340">
    <property type="component" value="Unassembled WGS sequence"/>
</dbReference>
<protein>
    <submittedName>
        <fullName evidence="2">CotS family spore coat protein</fullName>
    </submittedName>
</protein>
<dbReference type="RefSeq" id="WP_119149916.1">
    <property type="nucleotide sequence ID" value="NZ_JBHSOV010000020.1"/>
</dbReference>
<organism evidence="2 3">
    <name type="scientific">Cohnella faecalis</name>
    <dbReference type="NCBI Taxonomy" id="2315694"/>
    <lineage>
        <taxon>Bacteria</taxon>
        <taxon>Bacillati</taxon>
        <taxon>Bacillota</taxon>
        <taxon>Bacilli</taxon>
        <taxon>Bacillales</taxon>
        <taxon>Paenibacillaceae</taxon>
        <taxon>Cohnella</taxon>
    </lineage>
</organism>
<comment type="caution">
    <text evidence="2">The sequence shown here is derived from an EMBL/GenBank/DDBJ whole genome shotgun (WGS) entry which is preliminary data.</text>
</comment>
<dbReference type="NCBIfam" id="TIGR02906">
    <property type="entry name" value="spore_CotS"/>
    <property type="match status" value="1"/>
</dbReference>
<dbReference type="GO" id="GO:0042601">
    <property type="term" value="C:endospore-forming forespore"/>
    <property type="evidence" value="ECO:0007669"/>
    <property type="project" value="TreeGrafter"/>
</dbReference>
<dbReference type="EMBL" id="QXJM01000039">
    <property type="protein sequence ID" value="RIE01859.1"/>
    <property type="molecule type" value="Genomic_DNA"/>
</dbReference>
<gene>
    <name evidence="2" type="ORF">D3H35_13810</name>
</gene>
<dbReference type="PANTHER" id="PTHR39179:SF1">
    <property type="entry name" value="SPORE COAT PROTEIN I"/>
    <property type="match status" value="1"/>
</dbReference>
<evidence type="ECO:0000313" key="3">
    <source>
        <dbReference type="Proteomes" id="UP000266340"/>
    </source>
</evidence>
<feature type="compositionally biased region" description="Basic residues" evidence="1">
    <location>
        <begin position="516"/>
        <end position="527"/>
    </location>
</feature>
<sequence length="548" mass="60888">MEPYIVQPWDHLTAAELPGIVLEQYVPPELEAMAYEVMELYDMRVSEMTLITSKPDKGGAIWKIVTNHGPRSIKVLHREPSRSLFSIGAQQYLVEQGARVPQLIPTVEGALYVEAGGKLWIVTDWIEPLIPVSKVDVEGAASLCNGLGEFHRISKGYVPPPNAGKSSRLYGWKKNYEKIIAKIGWFRHIAEAYPETAASARLLSVVDEFERQALDIFARFQESPYGRMKAMGEPYWGLAHQDYGWSNGQMGPDGIWIIDLDGVAYDLPFRDLRKLITSTMDDMGVWDLTWVRGMIDGYHQANPIDQEMFELLWIDMAFPNEFYKHVKEVVFDPVTFMNLELDPILQRVMLTEASKWEALTQLEADKIKYEPGDYTAPEPVVDSPFAVMEFTVEGAPLAAFAASAPAMDPVLAPAVFEPPLVPAAAAAAAADPAAVPPAAVPLVRLVSQAPPARTPAAAASVRTPAAVGAENDPPAQPRRRRKAARKRKRSKSVKTAPSRLKRKSTRRKSATPLVAVRKRKKSSRSSRRPASANARSKRSRTTRRVRAQ</sequence>
<feature type="compositionally biased region" description="Basic residues" evidence="1">
    <location>
        <begin position="477"/>
        <end position="492"/>
    </location>
</feature>
<name>A0A398CKW6_9BACL</name>
<keyword evidence="2" id="KW-0946">Virion</keyword>
<evidence type="ECO:0000256" key="1">
    <source>
        <dbReference type="SAM" id="MobiDB-lite"/>
    </source>
</evidence>
<dbReference type="AlphaFoldDB" id="A0A398CKW6"/>
<dbReference type="Gene3D" id="3.90.1200.10">
    <property type="match status" value="1"/>
</dbReference>
<keyword evidence="2" id="KW-0167">Capsid protein</keyword>
<dbReference type="PANTHER" id="PTHR39179">
    <property type="entry name" value="SPORE COAT PROTEIN I"/>
    <property type="match status" value="1"/>
</dbReference>
<feature type="compositionally biased region" description="Basic residues" evidence="1">
    <location>
        <begin position="535"/>
        <end position="548"/>
    </location>
</feature>
<proteinExistence type="predicted"/>
<feature type="compositionally biased region" description="Low complexity" evidence="1">
    <location>
        <begin position="454"/>
        <end position="469"/>
    </location>
</feature>
<dbReference type="InterPro" id="IPR047175">
    <property type="entry name" value="CotS-like"/>
</dbReference>
<dbReference type="OrthoDB" id="9771902at2"/>
<accession>A0A398CKW6</accession>
<dbReference type="InterPro" id="IPR014255">
    <property type="entry name" value="Spore_coat_CotS"/>
</dbReference>
<feature type="compositionally biased region" description="Basic residues" evidence="1">
    <location>
        <begin position="499"/>
        <end position="509"/>
    </location>
</feature>